<evidence type="ECO:0000313" key="3">
    <source>
        <dbReference type="EMBL" id="MFD2163669.1"/>
    </source>
</evidence>
<name>A0ABW4ZNJ2_9SPHI</name>
<comment type="caution">
    <text evidence="3">The sequence shown here is derived from an EMBL/GenBank/DDBJ whole genome shotgun (WGS) entry which is preliminary data.</text>
</comment>
<dbReference type="RefSeq" id="WP_255900476.1">
    <property type="nucleotide sequence ID" value="NZ_JAFMZO010000002.1"/>
</dbReference>
<feature type="transmembrane region" description="Helical" evidence="1">
    <location>
        <begin position="136"/>
        <end position="154"/>
    </location>
</feature>
<dbReference type="EMBL" id="JBHUHZ010000002">
    <property type="protein sequence ID" value="MFD2163669.1"/>
    <property type="molecule type" value="Genomic_DNA"/>
</dbReference>
<sequence length="159" mass="17943">MKNKLLALVAVALLFSIGLSACKSQKKHRENEQRTVDLSATVNKLESLDESKVSKSEAKSTDNSIIRIVEETTIKKGGDTIETRRKTTDINNNKEKTNKKEKVSKKVLTIRTLTTTQIKEKQIITIVKKVSTGVPWWMYFLAGVPFAGAVLYIIRIKFF</sequence>
<keyword evidence="1" id="KW-0812">Transmembrane</keyword>
<keyword evidence="1" id="KW-0472">Membrane</keyword>
<evidence type="ECO:0000256" key="1">
    <source>
        <dbReference type="SAM" id="Phobius"/>
    </source>
</evidence>
<organism evidence="3 4">
    <name type="scientific">Paradesertivirga mongoliensis</name>
    <dbReference type="NCBI Taxonomy" id="2100740"/>
    <lineage>
        <taxon>Bacteria</taxon>
        <taxon>Pseudomonadati</taxon>
        <taxon>Bacteroidota</taxon>
        <taxon>Sphingobacteriia</taxon>
        <taxon>Sphingobacteriales</taxon>
        <taxon>Sphingobacteriaceae</taxon>
        <taxon>Paradesertivirga</taxon>
    </lineage>
</organism>
<feature type="chain" id="PRO_5045890644" description="Lipoprotein" evidence="2">
    <location>
        <begin position="22"/>
        <end position="159"/>
    </location>
</feature>
<proteinExistence type="predicted"/>
<keyword evidence="2" id="KW-0732">Signal</keyword>
<keyword evidence="1" id="KW-1133">Transmembrane helix</keyword>
<evidence type="ECO:0000256" key="2">
    <source>
        <dbReference type="SAM" id="SignalP"/>
    </source>
</evidence>
<dbReference type="PROSITE" id="PS51257">
    <property type="entry name" value="PROKAR_LIPOPROTEIN"/>
    <property type="match status" value="1"/>
</dbReference>
<evidence type="ECO:0008006" key="5">
    <source>
        <dbReference type="Google" id="ProtNLM"/>
    </source>
</evidence>
<keyword evidence="4" id="KW-1185">Reference proteome</keyword>
<feature type="signal peptide" evidence="2">
    <location>
        <begin position="1"/>
        <end position="21"/>
    </location>
</feature>
<accession>A0ABW4ZNJ2</accession>
<reference evidence="4" key="1">
    <citation type="journal article" date="2019" name="Int. J. Syst. Evol. Microbiol.">
        <title>The Global Catalogue of Microorganisms (GCM) 10K type strain sequencing project: providing services to taxonomists for standard genome sequencing and annotation.</title>
        <authorList>
            <consortium name="The Broad Institute Genomics Platform"/>
            <consortium name="The Broad Institute Genome Sequencing Center for Infectious Disease"/>
            <person name="Wu L."/>
            <person name="Ma J."/>
        </authorList>
    </citation>
    <scope>NUCLEOTIDE SEQUENCE [LARGE SCALE GENOMIC DNA]</scope>
    <source>
        <strain evidence="4">KCTC 42217</strain>
    </source>
</reference>
<evidence type="ECO:0000313" key="4">
    <source>
        <dbReference type="Proteomes" id="UP001597387"/>
    </source>
</evidence>
<protein>
    <recommendedName>
        <fullName evidence="5">Lipoprotein</fullName>
    </recommendedName>
</protein>
<gene>
    <name evidence="3" type="ORF">ACFSJU_14765</name>
</gene>
<dbReference type="Proteomes" id="UP001597387">
    <property type="component" value="Unassembled WGS sequence"/>
</dbReference>